<dbReference type="GeneID" id="25730657"/>
<feature type="compositionally biased region" description="Low complexity" evidence="1">
    <location>
        <begin position="311"/>
        <end position="379"/>
    </location>
</feature>
<gene>
    <name evidence="2" type="ORF">MNEG_13217</name>
</gene>
<dbReference type="AlphaFoldDB" id="A0A0D2LT01"/>
<organism evidence="2 3">
    <name type="scientific">Monoraphidium neglectum</name>
    <dbReference type="NCBI Taxonomy" id="145388"/>
    <lineage>
        <taxon>Eukaryota</taxon>
        <taxon>Viridiplantae</taxon>
        <taxon>Chlorophyta</taxon>
        <taxon>core chlorophytes</taxon>
        <taxon>Chlorophyceae</taxon>
        <taxon>CS clade</taxon>
        <taxon>Sphaeropleales</taxon>
        <taxon>Selenastraceae</taxon>
        <taxon>Monoraphidium</taxon>
    </lineage>
</organism>
<name>A0A0D2LT01_9CHLO</name>
<reference evidence="2 3" key="1">
    <citation type="journal article" date="2013" name="BMC Genomics">
        <title>Reconstruction of the lipid metabolism for the microalga Monoraphidium neglectum from its genome sequence reveals characteristics suitable for biofuel production.</title>
        <authorList>
            <person name="Bogen C."/>
            <person name="Al-Dilaimi A."/>
            <person name="Albersmeier A."/>
            <person name="Wichmann J."/>
            <person name="Grundmann M."/>
            <person name="Rupp O."/>
            <person name="Lauersen K.J."/>
            <person name="Blifernez-Klassen O."/>
            <person name="Kalinowski J."/>
            <person name="Goesmann A."/>
            <person name="Mussgnug J.H."/>
            <person name="Kruse O."/>
        </authorList>
    </citation>
    <scope>NUCLEOTIDE SEQUENCE [LARGE SCALE GENOMIC DNA]</scope>
    <source>
        <strain evidence="2 3">SAG 48.87</strain>
    </source>
</reference>
<proteinExistence type="predicted"/>
<protein>
    <submittedName>
        <fullName evidence="2">Uncharacterized protein</fullName>
    </submittedName>
</protein>
<dbReference type="Proteomes" id="UP000054498">
    <property type="component" value="Unassembled WGS sequence"/>
</dbReference>
<evidence type="ECO:0000256" key="1">
    <source>
        <dbReference type="SAM" id="MobiDB-lite"/>
    </source>
</evidence>
<dbReference type="STRING" id="145388.A0A0D2LT01"/>
<dbReference type="EMBL" id="KK103914">
    <property type="protein sequence ID" value="KIY94744.1"/>
    <property type="molecule type" value="Genomic_DNA"/>
</dbReference>
<evidence type="ECO:0000313" key="3">
    <source>
        <dbReference type="Proteomes" id="UP000054498"/>
    </source>
</evidence>
<dbReference type="OrthoDB" id="548406at2759"/>
<evidence type="ECO:0000313" key="2">
    <source>
        <dbReference type="EMBL" id="KIY94744.1"/>
    </source>
</evidence>
<dbReference type="RefSeq" id="XP_013893764.1">
    <property type="nucleotide sequence ID" value="XM_014038310.1"/>
</dbReference>
<accession>A0A0D2LT01</accession>
<sequence>MGELLPYVKDKQADALREKLVMRLEHAPGGPKEWRWLAFCLVQLGYSEKATRRFMDLTRAYKHTLAEDEVFEVFVSLADKARKAPPSASARAGGAGGDLKEKAEEWARQLQASVWSSAAQAPQSALALRHPFVAAAPRGEAREAALEARSVEAAAAAAQRGRRRSAAAAAAGENGGGAAGHGGEDAEEEGSEGGGAAEANTDGSGDLAAHGRGRAGPGPAEAAAAAEGGEGGAAAAPGADGEDGAEGEIVLMRSQPAFEEPDDEHGGMVDGGAAEGLREQLEKLAVGPSGHARARGGKAAARGRGGGSGAVGRRAAAGAAGRRGTASRGDGDATPSSSGEEQSSGGSSSEASSDGSDSDSGAAAAAAAAAAAKAAAARRPAARARNGRRAVVLSDSSEED</sequence>
<feature type="region of interest" description="Disordered" evidence="1">
    <location>
        <begin position="165"/>
        <end position="400"/>
    </location>
</feature>
<feature type="compositionally biased region" description="Low complexity" evidence="1">
    <location>
        <begin position="217"/>
        <end position="239"/>
    </location>
</feature>
<dbReference type="KEGG" id="mng:MNEG_13217"/>
<keyword evidence="3" id="KW-1185">Reference proteome</keyword>